<evidence type="ECO:0008006" key="5">
    <source>
        <dbReference type="Google" id="ProtNLM"/>
    </source>
</evidence>
<keyword evidence="2" id="KW-0812">Transmembrane</keyword>
<feature type="compositionally biased region" description="Low complexity" evidence="1">
    <location>
        <begin position="244"/>
        <end position="263"/>
    </location>
</feature>
<keyword evidence="2" id="KW-1133">Transmembrane helix</keyword>
<feature type="compositionally biased region" description="Basic and acidic residues" evidence="1">
    <location>
        <begin position="74"/>
        <end position="99"/>
    </location>
</feature>
<organism evidence="3 4">
    <name type="scientific">Cryptotermes secundus</name>
    <dbReference type="NCBI Taxonomy" id="105785"/>
    <lineage>
        <taxon>Eukaryota</taxon>
        <taxon>Metazoa</taxon>
        <taxon>Ecdysozoa</taxon>
        <taxon>Arthropoda</taxon>
        <taxon>Hexapoda</taxon>
        <taxon>Insecta</taxon>
        <taxon>Pterygota</taxon>
        <taxon>Neoptera</taxon>
        <taxon>Polyneoptera</taxon>
        <taxon>Dictyoptera</taxon>
        <taxon>Blattodea</taxon>
        <taxon>Blattoidea</taxon>
        <taxon>Termitoidae</taxon>
        <taxon>Kalotermitidae</taxon>
        <taxon>Cryptotermitinae</taxon>
        <taxon>Cryptotermes</taxon>
    </lineage>
</organism>
<dbReference type="PANTHER" id="PTHR22909">
    <property type="entry name" value="GOLGI INTEGRAL MEMBRANE PROTEIN 4"/>
    <property type="match status" value="1"/>
</dbReference>
<feature type="compositionally biased region" description="Basic and acidic residues" evidence="1">
    <location>
        <begin position="218"/>
        <end position="237"/>
    </location>
</feature>
<dbReference type="PANTHER" id="PTHR22909:SF24">
    <property type="entry name" value="GOLGI INTEGRAL MEMBRANE PROTEIN 4-RELATED"/>
    <property type="match status" value="1"/>
</dbReference>
<protein>
    <recommendedName>
        <fullName evidence="5">Golgi integral membrane protein 4</fullName>
    </recommendedName>
</protein>
<evidence type="ECO:0000313" key="4">
    <source>
        <dbReference type="Proteomes" id="UP000235965"/>
    </source>
</evidence>
<feature type="region of interest" description="Disordered" evidence="1">
    <location>
        <begin position="413"/>
        <end position="525"/>
    </location>
</feature>
<dbReference type="InterPro" id="IPR042336">
    <property type="entry name" value="GOLIM4"/>
</dbReference>
<feature type="compositionally biased region" description="Acidic residues" evidence="1">
    <location>
        <begin position="470"/>
        <end position="492"/>
    </location>
</feature>
<reference evidence="3 4" key="1">
    <citation type="submission" date="2017-12" db="EMBL/GenBank/DDBJ databases">
        <title>Hemimetabolous genomes reveal molecular basis of termite eusociality.</title>
        <authorList>
            <person name="Harrison M.C."/>
            <person name="Jongepier E."/>
            <person name="Robertson H.M."/>
            <person name="Arning N."/>
            <person name="Bitard-Feildel T."/>
            <person name="Chao H."/>
            <person name="Childers C.P."/>
            <person name="Dinh H."/>
            <person name="Doddapaneni H."/>
            <person name="Dugan S."/>
            <person name="Gowin J."/>
            <person name="Greiner C."/>
            <person name="Han Y."/>
            <person name="Hu H."/>
            <person name="Hughes D.S.T."/>
            <person name="Huylmans A.-K."/>
            <person name="Kemena C."/>
            <person name="Kremer L.P.M."/>
            <person name="Lee S.L."/>
            <person name="Lopez-Ezquerra A."/>
            <person name="Mallet L."/>
            <person name="Monroy-Kuhn J.M."/>
            <person name="Moser A."/>
            <person name="Murali S.C."/>
            <person name="Muzny D.M."/>
            <person name="Otani S."/>
            <person name="Piulachs M.-D."/>
            <person name="Poelchau M."/>
            <person name="Qu J."/>
            <person name="Schaub F."/>
            <person name="Wada-Katsumata A."/>
            <person name="Worley K.C."/>
            <person name="Xie Q."/>
            <person name="Ylla G."/>
            <person name="Poulsen M."/>
            <person name="Gibbs R.A."/>
            <person name="Schal C."/>
            <person name="Richards S."/>
            <person name="Belles X."/>
            <person name="Korb J."/>
            <person name="Bornberg-Bauer E."/>
        </authorList>
    </citation>
    <scope>NUCLEOTIDE SEQUENCE [LARGE SCALE GENOMIC DNA]</scope>
    <source>
        <tissue evidence="3">Whole body</tissue>
    </source>
</reference>
<dbReference type="STRING" id="105785.A0A2J7QVF1"/>
<evidence type="ECO:0000313" key="3">
    <source>
        <dbReference type="EMBL" id="PNF32562.1"/>
    </source>
</evidence>
<evidence type="ECO:0000256" key="2">
    <source>
        <dbReference type="SAM" id="Phobius"/>
    </source>
</evidence>
<feature type="compositionally biased region" description="Basic and acidic residues" evidence="1">
    <location>
        <begin position="325"/>
        <end position="337"/>
    </location>
</feature>
<dbReference type="AlphaFoldDB" id="A0A2J7QVF1"/>
<dbReference type="OrthoDB" id="6288648at2759"/>
<keyword evidence="2" id="KW-0472">Membrane</keyword>
<accession>A0A2J7QVF1</accession>
<gene>
    <name evidence="3" type="ORF">B7P43_G00343</name>
</gene>
<dbReference type="GO" id="GO:0000139">
    <property type="term" value="C:Golgi membrane"/>
    <property type="evidence" value="ECO:0007669"/>
    <property type="project" value="InterPro"/>
</dbReference>
<sequence length="525" mass="58884">MSGSRLVRGTRSRLFLYVAVVVVVGVAVYVFHGAQLQLDDARKVADKCQQQQESLSAQLQVIFEYKLRLEKSLQQEKADHRKTREELEKRADSEKEANNKHSALQQQYKLLESQHEDLTEGCQKAQLTQAEERSKLESQAQSLKAELAQAQAGHKKSLNSLKSEYTKLEVENTNLEKQLDELLKQTSKTSSKINFLEKENIQLKRELDKVTRDLESYKRNLPIERPSEGKQDIDNNHKAPVKGSDAVPLPSPASSVSSPAAAARDSDMNPDIQMNVLQQPLVNQDPADNKMSGQRSTTPQINPEALLSQERAQQSNNVAPVPPPRQEKHEDAKEKVQPEIPNLPRPAVEDPINNWKHHAYVPAGVVPAPQGYAYHHNAQGMAPHKNEENNAGGHWAFAQFQHIPQPIKVAHMHENNPVDDNGPEEEEDEDPAHPHRSAHGEQQEIPRQLHNPYQYNGADYDKEGPRGDIQLDEGEEEEDDDADQLEYGDEAGGEGARRNKVAGGVVNRQPPVNKKQHDGIMLIPK</sequence>
<proteinExistence type="predicted"/>
<feature type="transmembrane region" description="Helical" evidence="2">
    <location>
        <begin position="14"/>
        <end position="32"/>
    </location>
</feature>
<name>A0A2J7QVF1_9NEOP</name>
<dbReference type="Proteomes" id="UP000235965">
    <property type="component" value="Unassembled WGS sequence"/>
</dbReference>
<feature type="region of interest" description="Disordered" evidence="1">
    <location>
        <begin position="311"/>
        <end position="347"/>
    </location>
</feature>
<feature type="region of interest" description="Disordered" evidence="1">
    <location>
        <begin position="218"/>
        <end position="267"/>
    </location>
</feature>
<evidence type="ECO:0000256" key="1">
    <source>
        <dbReference type="SAM" id="MobiDB-lite"/>
    </source>
</evidence>
<dbReference type="EMBL" id="NEVH01010475">
    <property type="protein sequence ID" value="PNF32562.1"/>
    <property type="molecule type" value="Genomic_DNA"/>
</dbReference>
<feature type="compositionally biased region" description="Acidic residues" evidence="1">
    <location>
        <begin position="421"/>
        <end position="430"/>
    </location>
</feature>
<keyword evidence="4" id="KW-1185">Reference proteome</keyword>
<comment type="caution">
    <text evidence="3">The sequence shown here is derived from an EMBL/GenBank/DDBJ whole genome shotgun (WGS) entry which is preliminary data.</text>
</comment>
<feature type="region of interest" description="Disordered" evidence="1">
    <location>
        <begin position="74"/>
        <end position="101"/>
    </location>
</feature>
<dbReference type="InParanoid" id="A0A2J7QVF1"/>